<keyword evidence="2" id="KW-1133">Transmembrane helix</keyword>
<dbReference type="Proteomes" id="UP000827549">
    <property type="component" value="Chromosome 7"/>
</dbReference>
<evidence type="ECO:0000313" key="4">
    <source>
        <dbReference type="Proteomes" id="UP000827549"/>
    </source>
</evidence>
<evidence type="ECO:0000313" key="3">
    <source>
        <dbReference type="EMBL" id="WOO86120.1"/>
    </source>
</evidence>
<reference evidence="3" key="1">
    <citation type="submission" date="2023-10" db="EMBL/GenBank/DDBJ databases">
        <authorList>
            <person name="Noh H."/>
        </authorList>
    </citation>
    <scope>NUCLEOTIDE SEQUENCE</scope>
    <source>
        <strain evidence="3">DUCC4014</strain>
    </source>
</reference>
<proteinExistence type="predicted"/>
<dbReference type="EMBL" id="CP086720">
    <property type="protein sequence ID" value="WOO86120.1"/>
    <property type="molecule type" value="Genomic_DNA"/>
</dbReference>
<keyword evidence="4" id="KW-1185">Reference proteome</keyword>
<protein>
    <recommendedName>
        <fullName evidence="5">Transmembrane protein</fullName>
    </recommendedName>
</protein>
<feature type="compositionally biased region" description="Low complexity" evidence="1">
    <location>
        <begin position="14"/>
        <end position="25"/>
    </location>
</feature>
<feature type="region of interest" description="Disordered" evidence="1">
    <location>
        <begin position="1"/>
        <end position="34"/>
    </location>
</feature>
<name>A0AAF0YFV7_9TREE</name>
<feature type="transmembrane region" description="Helical" evidence="2">
    <location>
        <begin position="36"/>
        <end position="59"/>
    </location>
</feature>
<organism evidence="3 4">
    <name type="scientific">Vanrija pseudolonga</name>
    <dbReference type="NCBI Taxonomy" id="143232"/>
    <lineage>
        <taxon>Eukaryota</taxon>
        <taxon>Fungi</taxon>
        <taxon>Dikarya</taxon>
        <taxon>Basidiomycota</taxon>
        <taxon>Agaricomycotina</taxon>
        <taxon>Tremellomycetes</taxon>
        <taxon>Trichosporonales</taxon>
        <taxon>Trichosporonaceae</taxon>
        <taxon>Vanrija</taxon>
    </lineage>
</organism>
<evidence type="ECO:0000256" key="2">
    <source>
        <dbReference type="SAM" id="Phobius"/>
    </source>
</evidence>
<dbReference type="RefSeq" id="XP_062632146.1">
    <property type="nucleotide sequence ID" value="XM_062776162.1"/>
</dbReference>
<gene>
    <name evidence="3" type="ORF">LOC62_07G009609</name>
</gene>
<evidence type="ECO:0000256" key="1">
    <source>
        <dbReference type="SAM" id="MobiDB-lite"/>
    </source>
</evidence>
<accession>A0AAF0YFV7</accession>
<sequence>MSTPPAAAAPPAVPDAGADAGSSSQPPKPHRPNPKVAVYVSGAAFALTLGLTAMIIPFVRQAAKLQAEQVAQAAKASASRAAALPATPAAPANAAALGFRDALAAAREHKAKEEDEEWGKPVEHVSPWFGLQALAAATALVFGTAGLGAWGAAKYMDVGSMDEFSAKMRQNVETTYPDFVSSVRRVDPEADKSVSGPSVIDQHGELDEERLRDWVISLGEGIDE</sequence>
<keyword evidence="2" id="KW-0812">Transmembrane</keyword>
<keyword evidence="2" id="KW-0472">Membrane</keyword>
<evidence type="ECO:0008006" key="5">
    <source>
        <dbReference type="Google" id="ProtNLM"/>
    </source>
</evidence>
<dbReference type="AlphaFoldDB" id="A0AAF0YFV7"/>
<dbReference type="GeneID" id="87812770"/>